<feature type="transmembrane region" description="Helical" evidence="8">
    <location>
        <begin position="462"/>
        <end position="482"/>
    </location>
</feature>
<dbReference type="GO" id="GO:0022857">
    <property type="term" value="F:transmembrane transporter activity"/>
    <property type="evidence" value="ECO:0007669"/>
    <property type="project" value="InterPro"/>
</dbReference>
<evidence type="ECO:0000256" key="4">
    <source>
        <dbReference type="ARBA" id="ARBA00022692"/>
    </source>
</evidence>
<reference evidence="10 11" key="1">
    <citation type="journal article" date="2015" name="Genome Announc.">
        <title>Draft Genome Sequence and Gene Annotation of the Entomopathogenic Fungus Verticillium hemipterigenum.</title>
        <authorList>
            <person name="Horn F."/>
            <person name="Habel A."/>
            <person name="Scharf D.H."/>
            <person name="Dworschak J."/>
            <person name="Brakhage A.A."/>
            <person name="Guthke R."/>
            <person name="Hertweck C."/>
            <person name="Linde J."/>
        </authorList>
    </citation>
    <scope>NUCLEOTIDE SEQUENCE [LARGE SCALE GENOMIC DNA]</scope>
</reference>
<keyword evidence="4 8" id="KW-0812">Transmembrane</keyword>
<evidence type="ECO:0000256" key="3">
    <source>
        <dbReference type="ARBA" id="ARBA00022475"/>
    </source>
</evidence>
<protein>
    <recommendedName>
        <fullName evidence="9">Major facilitator superfamily (MFS) profile domain-containing protein</fullName>
    </recommendedName>
</protein>
<feature type="transmembrane region" description="Helical" evidence="8">
    <location>
        <begin position="381"/>
        <end position="400"/>
    </location>
</feature>
<dbReference type="AlphaFoldDB" id="A0A0A1TCV3"/>
<feature type="transmembrane region" description="Helical" evidence="8">
    <location>
        <begin position="556"/>
        <end position="576"/>
    </location>
</feature>
<feature type="transmembrane region" description="Helical" evidence="8">
    <location>
        <begin position="488"/>
        <end position="510"/>
    </location>
</feature>
<feature type="region of interest" description="Disordered" evidence="7">
    <location>
        <begin position="80"/>
        <end position="113"/>
    </location>
</feature>
<evidence type="ECO:0000256" key="6">
    <source>
        <dbReference type="ARBA" id="ARBA00023136"/>
    </source>
</evidence>
<evidence type="ECO:0000256" key="8">
    <source>
        <dbReference type="SAM" id="Phobius"/>
    </source>
</evidence>
<dbReference type="PROSITE" id="PS50850">
    <property type="entry name" value="MFS"/>
    <property type="match status" value="1"/>
</dbReference>
<evidence type="ECO:0000313" key="11">
    <source>
        <dbReference type="Proteomes" id="UP000039046"/>
    </source>
</evidence>
<dbReference type="CDD" id="cd17323">
    <property type="entry name" value="MFS_Tpo1_MDR_like"/>
    <property type="match status" value="1"/>
</dbReference>
<dbReference type="HOGENOM" id="CLU_008455_1_2_1"/>
<keyword evidence="6 8" id="KW-0472">Membrane</keyword>
<sequence length="590" mass="63849">MLKSVPPIRTAAHYGIPLDLGGCSSLFTLTLRVHIYIASKQKLKQILWCNCDDTGNGSLPCETRESLPPSEYRLVGNRTMQQGGKQEPVSSGTSTDTNTEKDVEGGNTTATTATIPTDESSEVLDPHIVGWNGPDDAENPKNWSSAKRWSHIILVAMLGLVTNFAPTIFAPGISQLNEEFQITSSTISTLAITLYVLGISIGPMFTSPLSEVYGRLVVYHGSMILFVVFVIANAVSQNTAEFLVFRFLSGCAGGTPLALGGGTIADVSKLAQRALAMALFSLGPMFGPVLGPVIGGFVASAKGWRWTFWVLAMVGGGMQLISFAIMRETHPKVILDNKAARLRKSSGNPNFRSKLARTTTPAQVLLQVLVRPTTLLFRSPILLLMSLYMGFIFGVMYLLFSTFDAVFQVQYGFSVAVSGLVYLGLGLSAATGIVFFTIFNPRIQAALMKRDGVTTVKPEHRLVLMIWFSPGVPAGLFIYGWATYYKVHWFVPILGTVLIGYGAFFVLMLTQLYLVELFGTKAAASALGANILVRYLGGTFLPLAGPSMYATLGLGWGNSLLGFVSLAFIPASIFLYKYGEQLRNKSTVKV</sequence>
<keyword evidence="5 8" id="KW-1133">Transmembrane helix</keyword>
<evidence type="ECO:0000313" key="10">
    <source>
        <dbReference type="EMBL" id="CEJ83194.1"/>
    </source>
</evidence>
<evidence type="ECO:0000256" key="5">
    <source>
        <dbReference type="ARBA" id="ARBA00022989"/>
    </source>
</evidence>
<accession>A0A0A1TCV3</accession>
<feature type="transmembrane region" description="Helical" evidence="8">
    <location>
        <begin position="242"/>
        <end position="262"/>
    </location>
</feature>
<feature type="transmembrane region" description="Helical" evidence="8">
    <location>
        <begin position="522"/>
        <end position="544"/>
    </location>
</feature>
<evidence type="ECO:0000256" key="1">
    <source>
        <dbReference type="ARBA" id="ARBA00004651"/>
    </source>
</evidence>
<dbReference type="PANTHER" id="PTHR23502:SF135">
    <property type="entry name" value="MAJOR FACILITATOR SUPERFAMILY (MFS) PROFILE DOMAIN-CONTAINING PROTEIN-RELATED"/>
    <property type="match status" value="1"/>
</dbReference>
<feature type="transmembrane region" description="Helical" evidence="8">
    <location>
        <begin position="182"/>
        <end position="205"/>
    </location>
</feature>
<keyword evidence="11" id="KW-1185">Reference proteome</keyword>
<name>A0A0A1TCV3_9HYPO</name>
<feature type="transmembrane region" description="Helical" evidence="8">
    <location>
        <begin position="149"/>
        <end position="170"/>
    </location>
</feature>
<dbReference type="Proteomes" id="UP000039046">
    <property type="component" value="Unassembled WGS sequence"/>
</dbReference>
<feature type="transmembrane region" description="Helical" evidence="8">
    <location>
        <begin position="217"/>
        <end position="236"/>
    </location>
</feature>
<dbReference type="SUPFAM" id="SSF103473">
    <property type="entry name" value="MFS general substrate transporter"/>
    <property type="match status" value="1"/>
</dbReference>
<evidence type="ECO:0000259" key="9">
    <source>
        <dbReference type="PROSITE" id="PS50850"/>
    </source>
</evidence>
<dbReference type="PANTHER" id="PTHR23502">
    <property type="entry name" value="MAJOR FACILITATOR SUPERFAMILY"/>
    <property type="match status" value="1"/>
</dbReference>
<dbReference type="FunFam" id="1.20.1250.20:FF:000082">
    <property type="entry name" value="MFS multidrug transporter, putative"/>
    <property type="match status" value="1"/>
</dbReference>
<feature type="compositionally biased region" description="Polar residues" evidence="7">
    <location>
        <begin position="80"/>
        <end position="97"/>
    </location>
</feature>
<comment type="similarity">
    <text evidence="2">Belongs to the major facilitator superfamily.</text>
</comment>
<dbReference type="STRING" id="1531966.A0A0A1TCV3"/>
<dbReference type="InterPro" id="IPR020846">
    <property type="entry name" value="MFS_dom"/>
</dbReference>
<proteinExistence type="inferred from homology"/>
<feature type="transmembrane region" description="Helical" evidence="8">
    <location>
        <begin position="306"/>
        <end position="326"/>
    </location>
</feature>
<gene>
    <name evidence="10" type="ORF">VHEMI03214</name>
</gene>
<keyword evidence="3" id="KW-1003">Cell membrane</keyword>
<organism evidence="10 11">
    <name type="scientific">[Torrubiella] hemipterigena</name>
    <dbReference type="NCBI Taxonomy" id="1531966"/>
    <lineage>
        <taxon>Eukaryota</taxon>
        <taxon>Fungi</taxon>
        <taxon>Dikarya</taxon>
        <taxon>Ascomycota</taxon>
        <taxon>Pezizomycotina</taxon>
        <taxon>Sordariomycetes</taxon>
        <taxon>Hypocreomycetidae</taxon>
        <taxon>Hypocreales</taxon>
        <taxon>Clavicipitaceae</taxon>
        <taxon>Clavicipitaceae incertae sedis</taxon>
        <taxon>'Torrubiella' clade</taxon>
    </lineage>
</organism>
<dbReference type="InterPro" id="IPR036259">
    <property type="entry name" value="MFS_trans_sf"/>
</dbReference>
<evidence type="ECO:0000256" key="7">
    <source>
        <dbReference type="SAM" id="MobiDB-lite"/>
    </source>
</evidence>
<dbReference type="OrthoDB" id="5296287at2759"/>
<dbReference type="EMBL" id="CDHN01000001">
    <property type="protein sequence ID" value="CEJ83194.1"/>
    <property type="molecule type" value="Genomic_DNA"/>
</dbReference>
<feature type="domain" description="Major facilitator superfamily (MFS) profile" evidence="9">
    <location>
        <begin position="151"/>
        <end position="583"/>
    </location>
</feature>
<dbReference type="Gene3D" id="1.20.1250.20">
    <property type="entry name" value="MFS general substrate transporter like domains"/>
    <property type="match status" value="1"/>
</dbReference>
<dbReference type="Pfam" id="PF07690">
    <property type="entry name" value="MFS_1"/>
    <property type="match status" value="1"/>
</dbReference>
<feature type="transmembrane region" description="Helical" evidence="8">
    <location>
        <begin position="420"/>
        <end position="441"/>
    </location>
</feature>
<evidence type="ECO:0000256" key="2">
    <source>
        <dbReference type="ARBA" id="ARBA00008335"/>
    </source>
</evidence>
<dbReference type="InterPro" id="IPR011701">
    <property type="entry name" value="MFS"/>
</dbReference>
<dbReference type="GO" id="GO:0005886">
    <property type="term" value="C:plasma membrane"/>
    <property type="evidence" value="ECO:0007669"/>
    <property type="project" value="UniProtKB-SubCell"/>
</dbReference>
<feature type="transmembrane region" description="Helical" evidence="8">
    <location>
        <begin position="274"/>
        <end position="294"/>
    </location>
</feature>
<comment type="subcellular location">
    <subcellularLocation>
        <location evidence="1">Cell membrane</location>
        <topology evidence="1">Multi-pass membrane protein</topology>
    </subcellularLocation>
</comment>